<protein>
    <recommendedName>
        <fullName evidence="2">Methyltransferase type 12</fullName>
    </recommendedName>
</protein>
<sequence>MNIDKYSQYNIYSTEFGKVWLLYGDLIKFLPNLKESSKILEIWPWDWSFSFFISKYYWIDKKNFDLIDKSKSVLEKLNTNDLTMGFNNHLTEALDFLNSNEQKYDLIIMRNIIEHMDKDYISSLVNPILNSLKSWGKIFIETPNLLNFKIGIPMFYSDYSHQTWFTSKSLFDAFYWNSNSKLSIDSFNYIRKIKIDWAISTIKDAIRYSIEMLSAFSAYFNQRIYWTLSGEIKVTYTPLLICVISKVTNE</sequence>
<reference evidence="1" key="1">
    <citation type="journal article" date="2012" name="Science">
        <title>Fermentation, hydrogen, and sulfur metabolism in multiple uncultivated bacterial phyla.</title>
        <authorList>
            <person name="Wrighton K.C."/>
            <person name="Thomas B.C."/>
            <person name="Sharon I."/>
            <person name="Miller C.S."/>
            <person name="Castelle C.J."/>
            <person name="VerBerkmoes N.C."/>
            <person name="Wilkins M.J."/>
            <person name="Hettich R.L."/>
            <person name="Lipton M.S."/>
            <person name="Williams K.H."/>
            <person name="Long P.E."/>
            <person name="Banfield J.F."/>
        </authorList>
    </citation>
    <scope>NUCLEOTIDE SEQUENCE [LARGE SCALE GENOMIC DNA]</scope>
</reference>
<dbReference type="InterPro" id="IPR029063">
    <property type="entry name" value="SAM-dependent_MTases_sf"/>
</dbReference>
<dbReference type="Gene3D" id="3.40.50.150">
    <property type="entry name" value="Vaccinia Virus protein VP39"/>
    <property type="match status" value="1"/>
</dbReference>
<organism evidence="1">
    <name type="scientific">uncultured bacterium</name>
    <name type="common">gcode 4</name>
    <dbReference type="NCBI Taxonomy" id="1234023"/>
    <lineage>
        <taxon>Bacteria</taxon>
        <taxon>environmental samples</taxon>
    </lineage>
</organism>
<evidence type="ECO:0000313" key="1">
    <source>
        <dbReference type="EMBL" id="EKE29331.1"/>
    </source>
</evidence>
<dbReference type="SUPFAM" id="SSF53335">
    <property type="entry name" value="S-adenosyl-L-methionine-dependent methyltransferases"/>
    <property type="match status" value="1"/>
</dbReference>
<accession>K2FDX0</accession>
<dbReference type="AlphaFoldDB" id="K2FDX0"/>
<name>K2FDX0_9BACT</name>
<dbReference type="EMBL" id="AMFJ01000189">
    <property type="protein sequence ID" value="EKE29331.1"/>
    <property type="molecule type" value="Genomic_DNA"/>
</dbReference>
<proteinExistence type="predicted"/>
<comment type="caution">
    <text evidence="1">The sequence shown here is derived from an EMBL/GenBank/DDBJ whole genome shotgun (WGS) entry which is preliminary data.</text>
</comment>
<gene>
    <name evidence="1" type="ORF">ACD_2C00189G0015</name>
</gene>
<evidence type="ECO:0008006" key="2">
    <source>
        <dbReference type="Google" id="ProtNLM"/>
    </source>
</evidence>